<dbReference type="AlphaFoldDB" id="A0A2T0FEN0"/>
<dbReference type="SUPFAM" id="SSF56752">
    <property type="entry name" value="D-aminoacid aminotransferase-like PLP-dependent enzymes"/>
    <property type="match status" value="1"/>
</dbReference>
<gene>
    <name evidence="1" type="ORF">B9G98_01076</name>
</gene>
<evidence type="ECO:0000313" key="1">
    <source>
        <dbReference type="EMBL" id="PRT53456.1"/>
    </source>
</evidence>
<keyword evidence="2" id="KW-1185">Reference proteome</keyword>
<dbReference type="InterPro" id="IPR043132">
    <property type="entry name" value="BCAT-like_C"/>
</dbReference>
<dbReference type="GeneID" id="36514825"/>
<sequence length="475" mass="53818">MMSVSGQMPKIALRPGLVALDTQEETAFENQTATIPPFDPEFYDDRSNWTNTYDPEQIDSDFKCQYTPENETELAIASGIADFILTPVEKADKSCSFEGADVTDFGYLGPSIPSQEPSFQAQNDEERQALKTAQFSNSELNEPIFIRGPSLTTNRHIEAIKPLLRRPEVGVICIVRFDPNLAALHGALPGIAKVSDQNYFLLHLHYNYLVYAARALRWTSSISYNKIKQGLDDVCQVIDRQVPHNLQVTIYPQGTFTITAKPTLQRDNLLSGIFGHASKEPELDELTRKLADLKMTQERLPQYVYHLFWDTESTTTSFHTTFKTTYKDQFDIARIRTLQSVSEKDLVDVVTFNSSYGVICGRDICIAVYRDEKWYTPAFTEGAMCDPMRYVLLAAGLIVEAPIKAYDIQEHEEVIVFNASIGVLRGVFMNAPPAAPLKRRRKLTKPHTLERRTASKIISDQQNAFKQTKFLARKY</sequence>
<dbReference type="GO" id="GO:0016829">
    <property type="term" value="F:lyase activity"/>
    <property type="evidence" value="ECO:0007669"/>
    <property type="project" value="UniProtKB-KW"/>
</dbReference>
<dbReference type="InterPro" id="IPR036038">
    <property type="entry name" value="Aminotransferase-like"/>
</dbReference>
<dbReference type="Gene3D" id="3.20.10.10">
    <property type="entry name" value="D-amino Acid Aminotransferase, subunit A, domain 2"/>
    <property type="match status" value="1"/>
</dbReference>
<accession>A0A2T0FEN0</accession>
<dbReference type="RefSeq" id="XP_024663402.1">
    <property type="nucleotide sequence ID" value="XM_024807634.1"/>
</dbReference>
<dbReference type="STRING" id="45607.A0A2T0FEN0"/>
<organism evidence="1 2">
    <name type="scientific">Wickerhamiella sorbophila</name>
    <dbReference type="NCBI Taxonomy" id="45607"/>
    <lineage>
        <taxon>Eukaryota</taxon>
        <taxon>Fungi</taxon>
        <taxon>Dikarya</taxon>
        <taxon>Ascomycota</taxon>
        <taxon>Saccharomycotina</taxon>
        <taxon>Dipodascomycetes</taxon>
        <taxon>Dipodascales</taxon>
        <taxon>Trichomonascaceae</taxon>
        <taxon>Wickerhamiella</taxon>
    </lineage>
</organism>
<dbReference type="InterPro" id="IPR001544">
    <property type="entry name" value="Aminotrans_IV"/>
</dbReference>
<dbReference type="Pfam" id="PF01063">
    <property type="entry name" value="Aminotran_4"/>
    <property type="match status" value="1"/>
</dbReference>
<comment type="caution">
    <text evidence="1">The sequence shown here is derived from an EMBL/GenBank/DDBJ whole genome shotgun (WGS) entry which is preliminary data.</text>
</comment>
<dbReference type="Proteomes" id="UP000238350">
    <property type="component" value="Unassembled WGS sequence"/>
</dbReference>
<reference evidence="1 2" key="1">
    <citation type="submission" date="2017-04" db="EMBL/GenBank/DDBJ databases">
        <title>Genome sequencing of [Candida] sorbophila.</title>
        <authorList>
            <person name="Ahn J.O."/>
        </authorList>
    </citation>
    <scope>NUCLEOTIDE SEQUENCE [LARGE SCALE GENOMIC DNA]</scope>
    <source>
        <strain evidence="1 2">DS02</strain>
    </source>
</reference>
<proteinExistence type="predicted"/>
<dbReference type="EMBL" id="NDIQ01000001">
    <property type="protein sequence ID" value="PRT53456.1"/>
    <property type="molecule type" value="Genomic_DNA"/>
</dbReference>
<protein>
    <submittedName>
        <fullName evidence="1">Aminodeoxychorismate lyase</fullName>
    </submittedName>
</protein>
<dbReference type="OrthoDB" id="5288718at2759"/>
<name>A0A2T0FEN0_9ASCO</name>
<keyword evidence="1" id="KW-0456">Lyase</keyword>
<evidence type="ECO:0000313" key="2">
    <source>
        <dbReference type="Proteomes" id="UP000238350"/>
    </source>
</evidence>